<dbReference type="InterPro" id="IPR002350">
    <property type="entry name" value="Kazal_dom"/>
</dbReference>
<feature type="signal peptide" evidence="1">
    <location>
        <begin position="1"/>
        <end position="21"/>
    </location>
</feature>
<evidence type="ECO:0000259" key="2">
    <source>
        <dbReference type="PROSITE" id="PS51465"/>
    </source>
</evidence>
<sequence length="67" mass="6996">MNKFITVCLLLAVLGCTLATAEDGLCACGMIYDPVCSMTGKTYSNECVLNCNAGEVVASRGVCPTKK</sequence>
<dbReference type="PROSITE" id="PS00282">
    <property type="entry name" value="KAZAL_1"/>
    <property type="match status" value="1"/>
</dbReference>
<dbReference type="EMBL" id="UYJE01005830">
    <property type="protein sequence ID" value="VDI40837.1"/>
    <property type="molecule type" value="Genomic_DNA"/>
</dbReference>
<keyword evidence="1" id="KW-0732">Signal</keyword>
<protein>
    <recommendedName>
        <fullName evidence="2">Kazal-like domain-containing protein</fullName>
    </recommendedName>
</protein>
<feature type="domain" description="Kazal-like" evidence="2">
    <location>
        <begin position="10"/>
        <end position="65"/>
    </location>
</feature>
<evidence type="ECO:0000313" key="3">
    <source>
        <dbReference type="EMBL" id="VDI40837.1"/>
    </source>
</evidence>
<organism evidence="3 4">
    <name type="scientific">Mytilus galloprovincialis</name>
    <name type="common">Mediterranean mussel</name>
    <dbReference type="NCBI Taxonomy" id="29158"/>
    <lineage>
        <taxon>Eukaryota</taxon>
        <taxon>Metazoa</taxon>
        <taxon>Spiralia</taxon>
        <taxon>Lophotrochozoa</taxon>
        <taxon>Mollusca</taxon>
        <taxon>Bivalvia</taxon>
        <taxon>Autobranchia</taxon>
        <taxon>Pteriomorphia</taxon>
        <taxon>Mytilida</taxon>
        <taxon>Mytiloidea</taxon>
        <taxon>Mytilidae</taxon>
        <taxon>Mytilinae</taxon>
        <taxon>Mytilus</taxon>
    </lineage>
</organism>
<name>A0A8B6EVV5_MYTGA</name>
<dbReference type="SMART" id="SM00280">
    <property type="entry name" value="KAZAL"/>
    <property type="match status" value="1"/>
</dbReference>
<evidence type="ECO:0000256" key="1">
    <source>
        <dbReference type="SAM" id="SignalP"/>
    </source>
</evidence>
<evidence type="ECO:0000313" key="4">
    <source>
        <dbReference type="Proteomes" id="UP000596742"/>
    </source>
</evidence>
<dbReference type="Proteomes" id="UP000596742">
    <property type="component" value="Unassembled WGS sequence"/>
</dbReference>
<dbReference type="PROSITE" id="PS51257">
    <property type="entry name" value="PROKAR_LIPOPROTEIN"/>
    <property type="match status" value="1"/>
</dbReference>
<dbReference type="AlphaFoldDB" id="A0A8B6EVV5"/>
<dbReference type="Gene3D" id="3.30.60.30">
    <property type="match status" value="1"/>
</dbReference>
<dbReference type="Pfam" id="PF00050">
    <property type="entry name" value="Kazal_1"/>
    <property type="match status" value="1"/>
</dbReference>
<dbReference type="CDD" id="cd00104">
    <property type="entry name" value="KAZAL_FS"/>
    <property type="match status" value="1"/>
</dbReference>
<proteinExistence type="predicted"/>
<dbReference type="SUPFAM" id="SSF100895">
    <property type="entry name" value="Kazal-type serine protease inhibitors"/>
    <property type="match status" value="1"/>
</dbReference>
<accession>A0A8B6EVV5</accession>
<reference evidence="3" key="1">
    <citation type="submission" date="2018-11" db="EMBL/GenBank/DDBJ databases">
        <authorList>
            <person name="Alioto T."/>
            <person name="Alioto T."/>
        </authorList>
    </citation>
    <scope>NUCLEOTIDE SEQUENCE</scope>
</reference>
<feature type="chain" id="PRO_5032976094" description="Kazal-like domain-containing protein" evidence="1">
    <location>
        <begin position="22"/>
        <end position="67"/>
    </location>
</feature>
<comment type="caution">
    <text evidence="3">The sequence shown here is derived from an EMBL/GenBank/DDBJ whole genome shotgun (WGS) entry which is preliminary data.</text>
</comment>
<dbReference type="PROSITE" id="PS51465">
    <property type="entry name" value="KAZAL_2"/>
    <property type="match status" value="1"/>
</dbReference>
<dbReference type="OrthoDB" id="6140606at2759"/>
<keyword evidence="4" id="KW-1185">Reference proteome</keyword>
<dbReference type="InterPro" id="IPR036058">
    <property type="entry name" value="Kazal_dom_sf"/>
</dbReference>
<gene>
    <name evidence="3" type="ORF">MGAL_10B054887</name>
</gene>